<dbReference type="EMBL" id="CM047582">
    <property type="protein sequence ID" value="KAI9915116.1"/>
    <property type="molecule type" value="Genomic_DNA"/>
</dbReference>
<name>A0ACC0W9W5_9STRA</name>
<reference evidence="1 2" key="1">
    <citation type="journal article" date="2022" name="bioRxiv">
        <title>The genome of the oomycete Peronosclerospora sorghi, a cosmopolitan pathogen of maize and sorghum, is inflated with dispersed pseudogenes.</title>
        <authorList>
            <person name="Fletcher K."/>
            <person name="Martin F."/>
            <person name="Isakeit T."/>
            <person name="Cavanaugh K."/>
            <person name="Magill C."/>
            <person name="Michelmore R."/>
        </authorList>
    </citation>
    <scope>NUCLEOTIDE SEQUENCE [LARGE SCALE GENOMIC DNA]</scope>
    <source>
        <strain evidence="1">P6</strain>
    </source>
</reference>
<sequence length="408" mass="46343">MIELPCSSYSTSVKCFISMIKRPTSTTEKRIDTPKEGPVLMTMSRSLMRKTKASSTTDELFTSHKEYGQVYKHKVVKHVKRFQWLLAHVWWLVQKGSFKVEKSLWFVHRHDASNKRSATATGDAEGSDNPPQQANSFTAAQAGDWEKKLERAMWFLRVLCSARDIIESQRYLAPRTRKIPKSTEMFDRILHLYGPIEFRQIARMNREMFVSLTRLIEHHPTSPCIVSGDMTGDTGMTFTSSALFLHLDQKSSGLMCLIQGKNEVSTDDCYVSIACLTLLSSDLTDSVFLPDGSPSLNNLRVQQLRCESASPSTDPTDQRSTMYLLRAKAFKHFLYFIVNDVRRRALESRFPCRDTRPRASWRTAIGSDCQSSPIQSYLVATSLSYAYCVPLQKHTSGVLISAFTRSTI</sequence>
<gene>
    <name evidence="1" type="ORF">PsorP6_008642</name>
</gene>
<accession>A0ACC0W9W5</accession>
<organism evidence="1 2">
    <name type="scientific">Peronosclerospora sorghi</name>
    <dbReference type="NCBI Taxonomy" id="230839"/>
    <lineage>
        <taxon>Eukaryota</taxon>
        <taxon>Sar</taxon>
        <taxon>Stramenopiles</taxon>
        <taxon>Oomycota</taxon>
        <taxon>Peronosporomycetes</taxon>
        <taxon>Peronosporales</taxon>
        <taxon>Peronosporaceae</taxon>
        <taxon>Peronosclerospora</taxon>
    </lineage>
</organism>
<protein>
    <submittedName>
        <fullName evidence="1">Uncharacterized protein</fullName>
    </submittedName>
</protein>
<dbReference type="Proteomes" id="UP001163321">
    <property type="component" value="Chromosome 3"/>
</dbReference>
<evidence type="ECO:0000313" key="2">
    <source>
        <dbReference type="Proteomes" id="UP001163321"/>
    </source>
</evidence>
<proteinExistence type="predicted"/>
<evidence type="ECO:0000313" key="1">
    <source>
        <dbReference type="EMBL" id="KAI9915116.1"/>
    </source>
</evidence>
<keyword evidence="2" id="KW-1185">Reference proteome</keyword>
<comment type="caution">
    <text evidence="1">The sequence shown here is derived from an EMBL/GenBank/DDBJ whole genome shotgun (WGS) entry which is preliminary data.</text>
</comment>